<dbReference type="AlphaFoldDB" id="A0A821MG86"/>
<reference evidence="2" key="1">
    <citation type="submission" date="2021-02" db="EMBL/GenBank/DDBJ databases">
        <authorList>
            <person name="Nowell W R."/>
        </authorList>
    </citation>
    <scope>NUCLEOTIDE SEQUENCE</scope>
</reference>
<feature type="compositionally biased region" description="Low complexity" evidence="1">
    <location>
        <begin position="126"/>
        <end position="135"/>
    </location>
</feature>
<dbReference type="EMBL" id="CAJOBR010004111">
    <property type="protein sequence ID" value="CAF4767515.1"/>
    <property type="molecule type" value="Genomic_DNA"/>
</dbReference>
<feature type="region of interest" description="Disordered" evidence="1">
    <location>
        <begin position="317"/>
        <end position="340"/>
    </location>
</feature>
<accession>A0A821MG86</accession>
<name>A0A821MG86_9BILA</name>
<feature type="compositionally biased region" description="Low complexity" evidence="1">
    <location>
        <begin position="317"/>
        <end position="327"/>
    </location>
</feature>
<protein>
    <submittedName>
        <fullName evidence="2">Uncharacterized protein</fullName>
    </submittedName>
</protein>
<sequence length="602" mass="68851">MDNNEIEQLITLTGKRFYELIEEQYGKSVRKILQYHDIDCYSILSQIDKHELIDLFEKPNDENSTSELINLKKEICNISHESISLKIGTENNIILLLKSSQDIVKKRRLQSVSEARLKRLDKRRSTSSSSTNNSGSDRENNLGKYALLEESITQLLTQLKKHIHGTTYTNVSANDFKVIIGNTSGCITPVCSVQCICGDRIKLYLKNYRSQLSNLTKHLKTINHKSPLIVNNKNQDFDDPEVLDQTDSDDPILRSENDRSTTQNNLSEHVHIDNDDSDKSTSVTIKKSQKKQLVNTQRQQTSNLAFNNQHLKSLREQNLNQNNSSQSQKRKFDENEKQTEAPLSKKINKIISEKNISCSNINSSDILCALLSTIELNSHRSPNNFRYSNPSLRFAACLFIVSSVYVLKNYYNYNPYSEAEFRYDESKVYLDSIQCQFVFLSEDCSAIIPRVEYDSTLNSFNGFVTPIADGKPVGNAFNCQSFEEFKHLIETKPRTNLVNVHLLQPISDSNLYVTPSATVLSAYGTDNKITAIDILKRWLMIYQELHSRNIRVLGFATDGDPKYLRAMRLASNFFVKTQTLNIYNDKLSFTVKIPSAWSSEIF</sequence>
<feature type="compositionally biased region" description="Polar residues" evidence="1">
    <location>
        <begin position="280"/>
        <end position="304"/>
    </location>
</feature>
<evidence type="ECO:0000313" key="3">
    <source>
        <dbReference type="Proteomes" id="UP000663848"/>
    </source>
</evidence>
<feature type="region of interest" description="Disordered" evidence="1">
    <location>
        <begin position="230"/>
        <end position="304"/>
    </location>
</feature>
<evidence type="ECO:0000313" key="2">
    <source>
        <dbReference type="EMBL" id="CAF4767515.1"/>
    </source>
</evidence>
<feature type="compositionally biased region" description="Basic and acidic residues" evidence="1">
    <location>
        <begin position="268"/>
        <end position="279"/>
    </location>
</feature>
<feature type="compositionally biased region" description="Acidic residues" evidence="1">
    <location>
        <begin position="237"/>
        <end position="250"/>
    </location>
</feature>
<comment type="caution">
    <text evidence="2">The sequence shown here is derived from an EMBL/GenBank/DDBJ whole genome shotgun (WGS) entry which is preliminary data.</text>
</comment>
<feature type="compositionally biased region" description="Basic and acidic residues" evidence="1">
    <location>
        <begin position="330"/>
        <end position="339"/>
    </location>
</feature>
<gene>
    <name evidence="2" type="ORF">QYT958_LOCUS21974</name>
</gene>
<dbReference type="Proteomes" id="UP000663848">
    <property type="component" value="Unassembled WGS sequence"/>
</dbReference>
<organism evidence="2 3">
    <name type="scientific">Rotaria socialis</name>
    <dbReference type="NCBI Taxonomy" id="392032"/>
    <lineage>
        <taxon>Eukaryota</taxon>
        <taxon>Metazoa</taxon>
        <taxon>Spiralia</taxon>
        <taxon>Gnathifera</taxon>
        <taxon>Rotifera</taxon>
        <taxon>Eurotatoria</taxon>
        <taxon>Bdelloidea</taxon>
        <taxon>Philodinida</taxon>
        <taxon>Philodinidae</taxon>
        <taxon>Rotaria</taxon>
    </lineage>
</organism>
<proteinExistence type="predicted"/>
<feature type="region of interest" description="Disordered" evidence="1">
    <location>
        <begin position="120"/>
        <end position="140"/>
    </location>
</feature>
<evidence type="ECO:0000256" key="1">
    <source>
        <dbReference type="SAM" id="MobiDB-lite"/>
    </source>
</evidence>